<accession>A0A1H0UI10</accession>
<name>A0A1H0UI10_SELRU</name>
<dbReference type="RefSeq" id="WP_074573213.1">
    <property type="nucleotide sequence ID" value="NZ_FNJQ01000033.1"/>
</dbReference>
<proteinExistence type="inferred from homology"/>
<comment type="similarity">
    <text evidence="1">Belongs to the asp23 family.</text>
</comment>
<dbReference type="EMBL" id="FNJQ01000033">
    <property type="protein sequence ID" value="SDP65804.1"/>
    <property type="molecule type" value="Genomic_DNA"/>
</dbReference>
<dbReference type="OrthoDB" id="5429664at2"/>
<dbReference type="SUPFAM" id="SSF52540">
    <property type="entry name" value="P-loop containing nucleoside triphosphate hydrolases"/>
    <property type="match status" value="1"/>
</dbReference>
<evidence type="ECO:0000313" key="3">
    <source>
        <dbReference type="Proteomes" id="UP000182412"/>
    </source>
</evidence>
<protein>
    <submittedName>
        <fullName evidence="2">Uncharacterized conserved protein YloU, alkaline shock protein (Asp23) family</fullName>
    </submittedName>
</protein>
<dbReference type="AlphaFoldDB" id="A0A1H0UI10"/>
<dbReference type="Proteomes" id="UP000182412">
    <property type="component" value="Unassembled WGS sequence"/>
</dbReference>
<dbReference type="Pfam" id="PF03780">
    <property type="entry name" value="Asp23"/>
    <property type="match status" value="1"/>
</dbReference>
<evidence type="ECO:0000256" key="1">
    <source>
        <dbReference type="ARBA" id="ARBA00005721"/>
    </source>
</evidence>
<gene>
    <name evidence="2" type="ORF">SAMN05216366_13326</name>
</gene>
<evidence type="ECO:0000313" key="2">
    <source>
        <dbReference type="EMBL" id="SDP65804.1"/>
    </source>
</evidence>
<organism evidence="2 3">
    <name type="scientific">Selenomonas ruminantium</name>
    <dbReference type="NCBI Taxonomy" id="971"/>
    <lineage>
        <taxon>Bacteria</taxon>
        <taxon>Bacillati</taxon>
        <taxon>Bacillota</taxon>
        <taxon>Negativicutes</taxon>
        <taxon>Selenomonadales</taxon>
        <taxon>Selenomonadaceae</taxon>
        <taxon>Selenomonas</taxon>
    </lineage>
</organism>
<sequence>MDVIALVGPSGTGKSHHALIVAHKHKADAIIDDGILIKDGKIVGGHSAKKEPSKIMAVRRAIFVLPGHAEEVQAAIKEAKPHRILILGTSENMVFKIAKALRLPQIAKIIHIEDVATKQEMEAAQYHRLKEGKHIIPVPTIELKPHFSGYLVDPLQTLFKRSSTKRRRLGEKSIVRPVFSYYGKLSIDDSAVKSIVQVVLKKIEAITKVDGLQVKHLMRGNEDLGLKIVCGVVLTYGNHIPTLLGQAQQDVRDAVEYMTGMIVHEVNIQVKTLYVKA</sequence>
<reference evidence="2 3" key="1">
    <citation type="submission" date="2016-10" db="EMBL/GenBank/DDBJ databases">
        <authorList>
            <person name="de Groot N.N."/>
        </authorList>
    </citation>
    <scope>NUCLEOTIDE SEQUENCE [LARGE SCALE GENOMIC DNA]</scope>
    <source>
        <strain evidence="2 3">S137</strain>
    </source>
</reference>
<dbReference type="InterPro" id="IPR027417">
    <property type="entry name" value="P-loop_NTPase"/>
</dbReference>
<dbReference type="InterPro" id="IPR005531">
    <property type="entry name" value="Asp23"/>
</dbReference>